<organism evidence="1 2">
    <name type="scientific">Stylosanthes scabra</name>
    <dbReference type="NCBI Taxonomy" id="79078"/>
    <lineage>
        <taxon>Eukaryota</taxon>
        <taxon>Viridiplantae</taxon>
        <taxon>Streptophyta</taxon>
        <taxon>Embryophyta</taxon>
        <taxon>Tracheophyta</taxon>
        <taxon>Spermatophyta</taxon>
        <taxon>Magnoliopsida</taxon>
        <taxon>eudicotyledons</taxon>
        <taxon>Gunneridae</taxon>
        <taxon>Pentapetalae</taxon>
        <taxon>rosids</taxon>
        <taxon>fabids</taxon>
        <taxon>Fabales</taxon>
        <taxon>Fabaceae</taxon>
        <taxon>Papilionoideae</taxon>
        <taxon>50 kb inversion clade</taxon>
        <taxon>dalbergioids sensu lato</taxon>
        <taxon>Dalbergieae</taxon>
        <taxon>Pterocarpus clade</taxon>
        <taxon>Stylosanthes</taxon>
    </lineage>
</organism>
<dbReference type="InterPro" id="IPR004252">
    <property type="entry name" value="Probable_transposase_24"/>
</dbReference>
<evidence type="ECO:0000313" key="2">
    <source>
        <dbReference type="Proteomes" id="UP001341840"/>
    </source>
</evidence>
<comment type="caution">
    <text evidence="1">The sequence shown here is derived from an EMBL/GenBank/DDBJ whole genome shotgun (WGS) entry which is preliminary data.</text>
</comment>
<proteinExistence type="predicted"/>
<name>A0ABU6ZKY7_9FABA</name>
<gene>
    <name evidence="1" type="ORF">PIB30_066021</name>
</gene>
<dbReference type="Pfam" id="PF03004">
    <property type="entry name" value="Transposase_24"/>
    <property type="match status" value="1"/>
</dbReference>
<accession>A0ABU6ZKY7</accession>
<protein>
    <submittedName>
        <fullName evidence="1">Uncharacterized protein</fullName>
    </submittedName>
</protein>
<reference evidence="1 2" key="1">
    <citation type="journal article" date="2023" name="Plants (Basel)">
        <title>Bridging the Gap: Combining Genomics and Transcriptomics Approaches to Understand Stylosanthes scabra, an Orphan Legume from the Brazilian Caatinga.</title>
        <authorList>
            <person name="Ferreira-Neto J.R.C."/>
            <person name="da Silva M.D."/>
            <person name="Binneck E."/>
            <person name="de Melo N.F."/>
            <person name="da Silva R.H."/>
            <person name="de Melo A.L.T.M."/>
            <person name="Pandolfi V."/>
            <person name="Bustamante F.O."/>
            <person name="Brasileiro-Vidal A.C."/>
            <person name="Benko-Iseppon A.M."/>
        </authorList>
    </citation>
    <scope>NUCLEOTIDE SEQUENCE [LARGE SCALE GENOMIC DNA]</scope>
    <source>
        <tissue evidence="1">Leaves</tissue>
    </source>
</reference>
<keyword evidence="2" id="KW-1185">Reference proteome</keyword>
<dbReference type="EMBL" id="JASCZI010272527">
    <property type="protein sequence ID" value="MED6222617.1"/>
    <property type="molecule type" value="Genomic_DNA"/>
</dbReference>
<evidence type="ECO:0000313" key="1">
    <source>
        <dbReference type="EMBL" id="MED6222617.1"/>
    </source>
</evidence>
<dbReference type="Proteomes" id="UP001341840">
    <property type="component" value="Unassembled WGS sequence"/>
</dbReference>
<sequence length="127" mass="14422">MAKQRDEETHQQGRDVSRGEVWIMTHRKINGSYIHEDAQERIMDTEQHDESSRVLSQNDSLAQVLEKEHLGRVRRIGFGLILSRLFGQNSQQTGEGAQTHTTRNAPDIGGFFFLIFATFNVTGGFTC</sequence>